<proteinExistence type="predicted"/>
<comment type="caution">
    <text evidence="4">The sequence shown here is derived from an EMBL/GenBank/DDBJ whole genome shotgun (WGS) entry which is preliminary data.</text>
</comment>
<keyword evidence="5" id="KW-1185">Reference proteome</keyword>
<comment type="pathway">
    <text evidence="1">Cofactor biosynthesis; molybdopterin biosynthesis.</text>
</comment>
<dbReference type="EMBL" id="JAUHPW010000009">
    <property type="protein sequence ID" value="MDN4476528.1"/>
    <property type="molecule type" value="Genomic_DNA"/>
</dbReference>
<dbReference type="PROSITE" id="PS01078">
    <property type="entry name" value="MOCF_BIOSYNTHESIS_1"/>
    <property type="match status" value="1"/>
</dbReference>
<evidence type="ECO:0000259" key="3">
    <source>
        <dbReference type="SMART" id="SM00852"/>
    </source>
</evidence>
<dbReference type="SUPFAM" id="SSF53218">
    <property type="entry name" value="Molybdenum cofactor biosynthesis proteins"/>
    <property type="match status" value="1"/>
</dbReference>
<evidence type="ECO:0000313" key="5">
    <source>
        <dbReference type="Proteomes" id="UP001172728"/>
    </source>
</evidence>
<dbReference type="InterPro" id="IPR051920">
    <property type="entry name" value="MPT_Adenylyltrnsfr/MoaC-Rel"/>
</dbReference>
<dbReference type="NCBIfam" id="TIGR00177">
    <property type="entry name" value="molyb_syn"/>
    <property type="match status" value="1"/>
</dbReference>
<dbReference type="PANTHER" id="PTHR43764">
    <property type="entry name" value="MOLYBDENUM COFACTOR BIOSYNTHESIS"/>
    <property type="match status" value="1"/>
</dbReference>
<accession>A0ABT8GBK9</accession>
<evidence type="ECO:0000313" key="4">
    <source>
        <dbReference type="EMBL" id="MDN4476528.1"/>
    </source>
</evidence>
<evidence type="ECO:0000256" key="2">
    <source>
        <dbReference type="ARBA" id="ARBA00023150"/>
    </source>
</evidence>
<dbReference type="Pfam" id="PF00994">
    <property type="entry name" value="MoCF_biosynth"/>
    <property type="match status" value="1"/>
</dbReference>
<dbReference type="RefSeq" id="WP_301134914.1">
    <property type="nucleotide sequence ID" value="NZ_JAUHPW010000009.1"/>
</dbReference>
<dbReference type="InterPro" id="IPR036425">
    <property type="entry name" value="MoaB/Mog-like_dom_sf"/>
</dbReference>
<dbReference type="Proteomes" id="UP001172728">
    <property type="component" value="Unassembled WGS sequence"/>
</dbReference>
<feature type="domain" description="MoaB/Mog" evidence="3">
    <location>
        <begin position="11"/>
        <end position="154"/>
    </location>
</feature>
<dbReference type="Gene3D" id="3.40.980.10">
    <property type="entry name" value="MoaB/Mog-like domain"/>
    <property type="match status" value="1"/>
</dbReference>
<sequence>MAPDLSGVRVHVVTASNRSARGERADASGPVLAEAMAALGAEVGTRIVPDGVDPVRGAIRAAIAGGARVVITTGGTGLTPEDLTPEATAPLLARPLPGVAERLRAVDAEAVPTAVLSRGLAGVTEEGTIVVNVAGSPGAARSAAAVLAAVLPHALSQLDGGDH</sequence>
<dbReference type="SMART" id="SM00852">
    <property type="entry name" value="MoCF_biosynth"/>
    <property type="match status" value="1"/>
</dbReference>
<gene>
    <name evidence="4" type="ORF">QQX09_11745</name>
</gene>
<organism evidence="4 5">
    <name type="scientific">Demequina litoralis</name>
    <dbReference type="NCBI Taxonomy" id="3051660"/>
    <lineage>
        <taxon>Bacteria</taxon>
        <taxon>Bacillati</taxon>
        <taxon>Actinomycetota</taxon>
        <taxon>Actinomycetes</taxon>
        <taxon>Micrococcales</taxon>
        <taxon>Demequinaceae</taxon>
        <taxon>Demequina</taxon>
    </lineage>
</organism>
<reference evidence="4" key="1">
    <citation type="submission" date="2023-06" db="EMBL/GenBank/DDBJ databases">
        <title>Sysu t00192.</title>
        <authorList>
            <person name="Gao L."/>
            <person name="Fang B.-Z."/>
            <person name="Li W.-J."/>
        </authorList>
    </citation>
    <scope>NUCLEOTIDE SEQUENCE</scope>
    <source>
        <strain evidence="4">SYSU T00192</strain>
    </source>
</reference>
<dbReference type="PANTHER" id="PTHR43764:SF1">
    <property type="entry name" value="MOLYBDOPTERIN MOLYBDOTRANSFERASE"/>
    <property type="match status" value="1"/>
</dbReference>
<keyword evidence="2" id="KW-0501">Molybdenum cofactor biosynthesis</keyword>
<dbReference type="InterPro" id="IPR008284">
    <property type="entry name" value="MoCF_biosynth_CS"/>
</dbReference>
<evidence type="ECO:0000256" key="1">
    <source>
        <dbReference type="ARBA" id="ARBA00005046"/>
    </source>
</evidence>
<dbReference type="InterPro" id="IPR001453">
    <property type="entry name" value="MoaB/Mog_dom"/>
</dbReference>
<protein>
    <submittedName>
        <fullName evidence="4">Molybdopterin-binding protein</fullName>
    </submittedName>
</protein>
<name>A0ABT8GBK9_9MICO</name>